<sequence>MSRWPPLANMILKYILIFGYVCTCNANGALRVFRTIELDTKAISICYCLSLSTTIEVMLFVCVLLRCC</sequence>
<comment type="caution">
    <text evidence="2">The sequence shown here is derived from an EMBL/GenBank/DDBJ whole genome shotgun (WGS) entry which is preliminary data.</text>
</comment>
<keyword evidence="1" id="KW-0472">Membrane</keyword>
<feature type="transmembrane region" description="Helical" evidence="1">
    <location>
        <begin position="12"/>
        <end position="30"/>
    </location>
</feature>
<dbReference type="AlphaFoldDB" id="A0ABD2W8V6"/>
<keyword evidence="3" id="KW-1185">Reference proteome</keyword>
<protein>
    <recommendedName>
        <fullName evidence="4">Secreted protein</fullName>
    </recommendedName>
</protein>
<dbReference type="EMBL" id="JBJJXI010000123">
    <property type="protein sequence ID" value="KAL3389331.1"/>
    <property type="molecule type" value="Genomic_DNA"/>
</dbReference>
<feature type="transmembrane region" description="Helical" evidence="1">
    <location>
        <begin position="42"/>
        <end position="65"/>
    </location>
</feature>
<evidence type="ECO:0000313" key="3">
    <source>
        <dbReference type="Proteomes" id="UP001627154"/>
    </source>
</evidence>
<evidence type="ECO:0008006" key="4">
    <source>
        <dbReference type="Google" id="ProtNLM"/>
    </source>
</evidence>
<reference evidence="2 3" key="1">
    <citation type="journal article" date="2024" name="bioRxiv">
        <title>A reference genome for Trichogramma kaykai: A tiny desert-dwelling parasitoid wasp with competing sex-ratio distorters.</title>
        <authorList>
            <person name="Culotta J."/>
            <person name="Lindsey A.R."/>
        </authorList>
    </citation>
    <scope>NUCLEOTIDE SEQUENCE [LARGE SCALE GENOMIC DNA]</scope>
    <source>
        <strain evidence="2 3">KSX58</strain>
    </source>
</reference>
<accession>A0ABD2W8V6</accession>
<gene>
    <name evidence="2" type="ORF">TKK_015573</name>
</gene>
<name>A0ABD2W8V6_9HYME</name>
<keyword evidence="1" id="KW-0812">Transmembrane</keyword>
<evidence type="ECO:0000313" key="2">
    <source>
        <dbReference type="EMBL" id="KAL3389331.1"/>
    </source>
</evidence>
<proteinExistence type="predicted"/>
<dbReference type="Proteomes" id="UP001627154">
    <property type="component" value="Unassembled WGS sequence"/>
</dbReference>
<organism evidence="2 3">
    <name type="scientific">Trichogramma kaykai</name>
    <dbReference type="NCBI Taxonomy" id="54128"/>
    <lineage>
        <taxon>Eukaryota</taxon>
        <taxon>Metazoa</taxon>
        <taxon>Ecdysozoa</taxon>
        <taxon>Arthropoda</taxon>
        <taxon>Hexapoda</taxon>
        <taxon>Insecta</taxon>
        <taxon>Pterygota</taxon>
        <taxon>Neoptera</taxon>
        <taxon>Endopterygota</taxon>
        <taxon>Hymenoptera</taxon>
        <taxon>Apocrita</taxon>
        <taxon>Proctotrupomorpha</taxon>
        <taxon>Chalcidoidea</taxon>
        <taxon>Trichogrammatidae</taxon>
        <taxon>Trichogramma</taxon>
    </lineage>
</organism>
<evidence type="ECO:0000256" key="1">
    <source>
        <dbReference type="SAM" id="Phobius"/>
    </source>
</evidence>
<keyword evidence="1" id="KW-1133">Transmembrane helix</keyword>